<feature type="compositionally biased region" description="Low complexity" evidence="1">
    <location>
        <begin position="121"/>
        <end position="130"/>
    </location>
</feature>
<evidence type="ECO:0000256" key="1">
    <source>
        <dbReference type="SAM" id="MobiDB-lite"/>
    </source>
</evidence>
<keyword evidence="3" id="KW-1185">Reference proteome</keyword>
<evidence type="ECO:0000313" key="3">
    <source>
        <dbReference type="Proteomes" id="UP000299102"/>
    </source>
</evidence>
<protein>
    <submittedName>
        <fullName evidence="2">Uncharacterized protein</fullName>
    </submittedName>
</protein>
<gene>
    <name evidence="2" type="ORF">EVAR_57347_1</name>
</gene>
<reference evidence="2 3" key="1">
    <citation type="journal article" date="2019" name="Commun. Biol.">
        <title>The bagworm genome reveals a unique fibroin gene that provides high tensile strength.</title>
        <authorList>
            <person name="Kono N."/>
            <person name="Nakamura H."/>
            <person name="Ohtoshi R."/>
            <person name="Tomita M."/>
            <person name="Numata K."/>
            <person name="Arakawa K."/>
        </authorList>
    </citation>
    <scope>NUCLEOTIDE SEQUENCE [LARGE SCALE GENOMIC DNA]</scope>
</reference>
<sequence>MESTSRPLSARVGGAAELSPSALSVRRQQSDANCNILDGRLGFCTSKGTLIDRTVLGYAGALEHTMAQPLCALGIRVGVLTHRARITAYRLTTWSGVSPAITSPRFIRRAPAAPPGPHVPAPSIRRAGSGARRARSVNVIVADTPAVMTFRN</sequence>
<name>A0A4C1Z3B9_EUMVA</name>
<dbReference type="EMBL" id="BGZK01001586">
    <property type="protein sequence ID" value="GBP82788.1"/>
    <property type="molecule type" value="Genomic_DNA"/>
</dbReference>
<dbReference type="AlphaFoldDB" id="A0A4C1Z3B9"/>
<proteinExistence type="predicted"/>
<comment type="caution">
    <text evidence="2">The sequence shown here is derived from an EMBL/GenBank/DDBJ whole genome shotgun (WGS) entry which is preliminary data.</text>
</comment>
<evidence type="ECO:0000313" key="2">
    <source>
        <dbReference type="EMBL" id="GBP82788.1"/>
    </source>
</evidence>
<dbReference type="Proteomes" id="UP000299102">
    <property type="component" value="Unassembled WGS sequence"/>
</dbReference>
<accession>A0A4C1Z3B9</accession>
<feature type="region of interest" description="Disordered" evidence="1">
    <location>
        <begin position="111"/>
        <end position="130"/>
    </location>
</feature>
<organism evidence="2 3">
    <name type="scientific">Eumeta variegata</name>
    <name type="common">Bagworm moth</name>
    <name type="synonym">Eumeta japonica</name>
    <dbReference type="NCBI Taxonomy" id="151549"/>
    <lineage>
        <taxon>Eukaryota</taxon>
        <taxon>Metazoa</taxon>
        <taxon>Ecdysozoa</taxon>
        <taxon>Arthropoda</taxon>
        <taxon>Hexapoda</taxon>
        <taxon>Insecta</taxon>
        <taxon>Pterygota</taxon>
        <taxon>Neoptera</taxon>
        <taxon>Endopterygota</taxon>
        <taxon>Lepidoptera</taxon>
        <taxon>Glossata</taxon>
        <taxon>Ditrysia</taxon>
        <taxon>Tineoidea</taxon>
        <taxon>Psychidae</taxon>
        <taxon>Oiketicinae</taxon>
        <taxon>Eumeta</taxon>
    </lineage>
</organism>